<accession>A0ABV6S9V1</accession>
<sequence>MHDTAPAELVRRRFREAHGAHVQPAYENMMTQSRGGVVKAALGYRRAGAHPLFLERYLDAPVEQILSHALGQDVRRETVLEIGNLAAEDAPSLIALWGAAANDLGSQCEVAVATLTLELRRMFSRIGVPMLLLAPADASRAGQAASWGRYYDRDPWVCAGLIDEGQRAIAAFFARRRSLAA</sequence>
<gene>
    <name evidence="1" type="ORF">ACFFF8_09680</name>
</gene>
<dbReference type="InterPro" id="IPR022050">
    <property type="entry name" value="T_hemolysin"/>
</dbReference>
<reference evidence="1 2" key="1">
    <citation type="submission" date="2024-09" db="EMBL/GenBank/DDBJ databases">
        <authorList>
            <person name="Sun Q."/>
            <person name="Mori K."/>
        </authorList>
    </citation>
    <scope>NUCLEOTIDE SEQUENCE [LARGE SCALE GENOMIC DNA]</scope>
    <source>
        <strain evidence="1 2">CICC 11035S</strain>
    </source>
</reference>
<name>A0ABV6S9V1_9SPHN</name>
<dbReference type="EMBL" id="JBHLTM010000033">
    <property type="protein sequence ID" value="MFC0684863.1"/>
    <property type="molecule type" value="Genomic_DNA"/>
</dbReference>
<evidence type="ECO:0000313" key="1">
    <source>
        <dbReference type="EMBL" id="MFC0684863.1"/>
    </source>
</evidence>
<evidence type="ECO:0000313" key="2">
    <source>
        <dbReference type="Proteomes" id="UP001589858"/>
    </source>
</evidence>
<dbReference type="RefSeq" id="WP_267224838.1">
    <property type="nucleotide sequence ID" value="NZ_JAPCWC010000046.1"/>
</dbReference>
<keyword evidence="2" id="KW-1185">Reference proteome</keyword>
<organism evidence="1 2">
    <name type="scientific">Novosphingobium clariflavum</name>
    <dbReference type="NCBI Taxonomy" id="2029884"/>
    <lineage>
        <taxon>Bacteria</taxon>
        <taxon>Pseudomonadati</taxon>
        <taxon>Pseudomonadota</taxon>
        <taxon>Alphaproteobacteria</taxon>
        <taxon>Sphingomonadales</taxon>
        <taxon>Sphingomonadaceae</taxon>
        <taxon>Novosphingobium</taxon>
    </lineage>
</organism>
<comment type="caution">
    <text evidence="1">The sequence shown here is derived from an EMBL/GenBank/DDBJ whole genome shotgun (WGS) entry which is preliminary data.</text>
</comment>
<dbReference type="Pfam" id="PF12261">
    <property type="entry name" value="T_hemolysin"/>
    <property type="match status" value="1"/>
</dbReference>
<proteinExistence type="predicted"/>
<protein>
    <submittedName>
        <fullName evidence="1">Thermostable hemolysin</fullName>
    </submittedName>
</protein>
<dbReference type="Proteomes" id="UP001589858">
    <property type="component" value="Unassembled WGS sequence"/>
</dbReference>